<reference evidence="5 6" key="1">
    <citation type="journal article" date="2017" name="Curr. Biol.">
        <title>Genome architecture and evolution of a unichromosomal asexual nematode.</title>
        <authorList>
            <person name="Fradin H."/>
            <person name="Zegar C."/>
            <person name="Gutwein M."/>
            <person name="Lucas J."/>
            <person name="Kovtun M."/>
            <person name="Corcoran D."/>
            <person name="Baugh L.R."/>
            <person name="Kiontke K."/>
            <person name="Gunsalus K."/>
            <person name="Fitch D.H."/>
            <person name="Piano F."/>
        </authorList>
    </citation>
    <scope>NUCLEOTIDE SEQUENCE [LARGE SCALE GENOMIC DNA]</scope>
    <source>
        <strain evidence="5">PF1309</strain>
    </source>
</reference>
<accession>A0A2A2K5M2</accession>
<dbReference type="GO" id="GO:0004222">
    <property type="term" value="F:metalloendopeptidase activity"/>
    <property type="evidence" value="ECO:0007669"/>
    <property type="project" value="InterPro"/>
</dbReference>
<dbReference type="Gene3D" id="3.40.390.10">
    <property type="entry name" value="Collagenase (Catalytic Domain)"/>
    <property type="match status" value="1"/>
</dbReference>
<dbReference type="OrthoDB" id="5873044at2759"/>
<dbReference type="EMBL" id="LIAE01009574">
    <property type="protein sequence ID" value="PAV69228.1"/>
    <property type="molecule type" value="Genomic_DNA"/>
</dbReference>
<dbReference type="Proteomes" id="UP000218231">
    <property type="component" value="Unassembled WGS sequence"/>
</dbReference>
<evidence type="ECO:0000256" key="1">
    <source>
        <dbReference type="PROSITE-ProRule" id="PRU01211"/>
    </source>
</evidence>
<dbReference type="InterPro" id="IPR024079">
    <property type="entry name" value="MetalloPept_cat_dom_sf"/>
</dbReference>
<dbReference type="GO" id="GO:0006508">
    <property type="term" value="P:proteolysis"/>
    <property type="evidence" value="ECO:0007669"/>
    <property type="project" value="InterPro"/>
</dbReference>
<evidence type="ECO:0000313" key="6">
    <source>
        <dbReference type="Proteomes" id="UP000218231"/>
    </source>
</evidence>
<keyword evidence="6" id="KW-1185">Reference proteome</keyword>
<feature type="region of interest" description="Disordered" evidence="2">
    <location>
        <begin position="50"/>
        <end position="72"/>
    </location>
</feature>
<sequence length="214" mass="25048">MRRAILLIIGFAIVIDSSPLPDETDADPNVPFNHPNLTALKEGLAKLREKAERNHKNEEENYNQDQLRNSARRMPSLLQDDEYEEEDDDPIPDHLAKSQPENAFGDSIIEANEKSNLFDYLYQGDIILTEEQLQYKLSTLENNDRDKRQAFTLVLTFLERYLLHFSFYHPLYLWGKKVYYYFDITATEKTKEVFRAAADFWQENTCIDVIESAT</sequence>
<dbReference type="STRING" id="2018661.A0A2A2K5M2"/>
<organism evidence="5 6">
    <name type="scientific">Diploscapter pachys</name>
    <dbReference type="NCBI Taxonomy" id="2018661"/>
    <lineage>
        <taxon>Eukaryota</taxon>
        <taxon>Metazoa</taxon>
        <taxon>Ecdysozoa</taxon>
        <taxon>Nematoda</taxon>
        <taxon>Chromadorea</taxon>
        <taxon>Rhabditida</taxon>
        <taxon>Rhabditina</taxon>
        <taxon>Rhabditomorpha</taxon>
        <taxon>Rhabditoidea</taxon>
        <taxon>Rhabditidae</taxon>
        <taxon>Diploscapter</taxon>
    </lineage>
</organism>
<feature type="signal peptide" evidence="3">
    <location>
        <begin position="1"/>
        <end position="17"/>
    </location>
</feature>
<proteinExistence type="predicted"/>
<dbReference type="AlphaFoldDB" id="A0A2A2K5M2"/>
<comment type="caution">
    <text evidence="1">Lacks conserved residue(s) required for the propagation of feature annotation.</text>
</comment>
<evidence type="ECO:0000256" key="3">
    <source>
        <dbReference type="SAM" id="SignalP"/>
    </source>
</evidence>
<keyword evidence="3" id="KW-0732">Signal</keyword>
<protein>
    <recommendedName>
        <fullName evidence="4">Peptidase M12A domain-containing protein</fullName>
    </recommendedName>
</protein>
<feature type="compositionally biased region" description="Basic and acidic residues" evidence="2">
    <location>
        <begin position="50"/>
        <end position="59"/>
    </location>
</feature>
<comment type="caution">
    <text evidence="5">The sequence shown here is derived from an EMBL/GenBank/DDBJ whole genome shotgun (WGS) entry which is preliminary data.</text>
</comment>
<dbReference type="InterPro" id="IPR001506">
    <property type="entry name" value="Peptidase_M12A"/>
</dbReference>
<evidence type="ECO:0000313" key="5">
    <source>
        <dbReference type="EMBL" id="PAV69228.1"/>
    </source>
</evidence>
<name>A0A2A2K5M2_9BILA</name>
<evidence type="ECO:0000256" key="2">
    <source>
        <dbReference type="SAM" id="MobiDB-lite"/>
    </source>
</evidence>
<feature type="non-terminal residue" evidence="5">
    <location>
        <position position="214"/>
    </location>
</feature>
<dbReference type="PROSITE" id="PS51864">
    <property type="entry name" value="ASTACIN"/>
    <property type="match status" value="1"/>
</dbReference>
<feature type="chain" id="PRO_5011974186" description="Peptidase M12A domain-containing protein" evidence="3">
    <location>
        <begin position="18"/>
        <end position="214"/>
    </location>
</feature>
<gene>
    <name evidence="5" type="ORF">WR25_01568</name>
</gene>
<evidence type="ECO:0000259" key="4">
    <source>
        <dbReference type="PROSITE" id="PS51864"/>
    </source>
</evidence>
<feature type="domain" description="Peptidase M12A" evidence="4">
    <location>
        <begin position="159"/>
        <end position="214"/>
    </location>
</feature>